<keyword evidence="1" id="KW-1133">Transmembrane helix</keyword>
<feature type="transmembrane region" description="Helical" evidence="1">
    <location>
        <begin position="115"/>
        <end position="131"/>
    </location>
</feature>
<name>A0ABU5QX93_9PSEU</name>
<feature type="transmembrane region" description="Helical" evidence="1">
    <location>
        <begin position="178"/>
        <end position="202"/>
    </location>
</feature>
<dbReference type="Proteomes" id="UP001304298">
    <property type="component" value="Unassembled WGS sequence"/>
</dbReference>
<keyword evidence="1" id="KW-0812">Transmembrane</keyword>
<comment type="caution">
    <text evidence="2">The sequence shown here is derived from an EMBL/GenBank/DDBJ whole genome shotgun (WGS) entry which is preliminary data.</text>
</comment>
<dbReference type="NCBIfam" id="NF038065">
    <property type="entry name" value="Pr6Pr"/>
    <property type="match status" value="1"/>
</dbReference>
<keyword evidence="3" id="KW-1185">Reference proteome</keyword>
<evidence type="ECO:0000313" key="3">
    <source>
        <dbReference type="Proteomes" id="UP001304298"/>
    </source>
</evidence>
<organism evidence="2 3">
    <name type="scientific">Amycolatopsis heterodermiae</name>
    <dbReference type="NCBI Taxonomy" id="3110235"/>
    <lineage>
        <taxon>Bacteria</taxon>
        <taxon>Bacillati</taxon>
        <taxon>Actinomycetota</taxon>
        <taxon>Actinomycetes</taxon>
        <taxon>Pseudonocardiales</taxon>
        <taxon>Pseudonocardiaceae</taxon>
        <taxon>Amycolatopsis</taxon>
    </lineage>
</organism>
<evidence type="ECO:0000256" key="1">
    <source>
        <dbReference type="SAM" id="Phobius"/>
    </source>
</evidence>
<dbReference type="RefSeq" id="WP_323323432.1">
    <property type="nucleotide sequence ID" value="NZ_JAYFSI010000001.1"/>
</dbReference>
<feature type="transmembrane region" description="Helical" evidence="1">
    <location>
        <begin position="44"/>
        <end position="68"/>
    </location>
</feature>
<keyword evidence="1" id="KW-0472">Membrane</keyword>
<sequence>MHGSKLTRVSFAVIAVVALTGLVSQVIATAGDTTGQYRTAAARIANMFCFFTIDSNLLVAVTSLMVALGAARVTGPFRVFWLDALAGIIVTGIVYQVALSGLYELHGLSLFADTMLHKVTPIVFVLGWLVAGPRGSLTWPTVWWSLLYPAVWLAFTLVRGAITGFYPYPFVDAATYGYGRVTLNCIAIGVFFTVLAAAIFLVDRSFHRRALQRAAAAEPQPEVV</sequence>
<proteinExistence type="predicted"/>
<feature type="transmembrane region" description="Helical" evidence="1">
    <location>
        <begin position="143"/>
        <end position="166"/>
    </location>
</feature>
<dbReference type="InterPro" id="IPR049713">
    <property type="entry name" value="Pr6Pr-like"/>
</dbReference>
<evidence type="ECO:0000313" key="2">
    <source>
        <dbReference type="EMBL" id="MEA5358541.1"/>
    </source>
</evidence>
<accession>A0ABU5QX93</accession>
<reference evidence="2 3" key="1">
    <citation type="submission" date="2023-12" db="EMBL/GenBank/DDBJ databases">
        <title>Amycolatopsis sp. V23-08.</title>
        <authorList>
            <person name="Somphong A."/>
        </authorList>
    </citation>
    <scope>NUCLEOTIDE SEQUENCE [LARGE SCALE GENOMIC DNA]</scope>
    <source>
        <strain evidence="2 3">V23-08</strain>
    </source>
</reference>
<feature type="transmembrane region" description="Helical" evidence="1">
    <location>
        <begin position="80"/>
        <end position="103"/>
    </location>
</feature>
<protein>
    <submittedName>
        <fullName evidence="2">Pr6Pr family membrane protein</fullName>
    </submittedName>
</protein>
<dbReference type="EMBL" id="JAYFSI010000001">
    <property type="protein sequence ID" value="MEA5358541.1"/>
    <property type="molecule type" value="Genomic_DNA"/>
</dbReference>
<gene>
    <name evidence="2" type="ORF">VA596_03255</name>
</gene>